<keyword evidence="2" id="KW-1185">Reference proteome</keyword>
<protein>
    <submittedName>
        <fullName evidence="1">Phosphatidylinositol kinase- protein kinase tor1</fullName>
        <ecNumber evidence="1">2.7.11.1</ecNumber>
    </submittedName>
</protein>
<sequence length="349" mass="39208">VYPSKQHPRKVKILGSDGNTYTFILKGHEDLRQDERVMQLFGLINSLLTRDSETARRSLAIERFPVIPLSSNSGLIGFYPNCQTLHEIIRDYRETHGHYLNLEQRHAQQFSPNWETLTVLQKVESFEYALSNTPGNDLQRAMWFKSPNAETWLERRTNYTRSLAVMSIAGYILGLGDRHPTNIMMHDETGKIVHIDLGDCFELAVHREKFPETVPFRLTRMLIMPMEVSTIEGTFKFTANHTMRVLRANRDSLMAVLEAFVFDPLVSWSYTQDSDNADTTAVATTTTAAAAVTGRRQPPANAAATTNNNANNQAQLSRWSAAGRAVSAQHDLTGIALGSRPDEPLGNFA</sequence>
<keyword evidence="1" id="KW-0418">Kinase</keyword>
<feature type="non-terminal residue" evidence="1">
    <location>
        <position position="349"/>
    </location>
</feature>
<comment type="caution">
    <text evidence="1">The sequence shown here is derived from an EMBL/GenBank/DDBJ whole genome shotgun (WGS) entry which is preliminary data.</text>
</comment>
<reference evidence="1" key="1">
    <citation type="submission" date="2022-07" db="EMBL/GenBank/DDBJ databases">
        <title>Phylogenomic reconstructions and comparative analyses of Kickxellomycotina fungi.</title>
        <authorList>
            <person name="Reynolds N.K."/>
            <person name="Stajich J.E."/>
            <person name="Barry K."/>
            <person name="Grigoriev I.V."/>
            <person name="Crous P."/>
            <person name="Smith M.E."/>
        </authorList>
    </citation>
    <scope>NUCLEOTIDE SEQUENCE</scope>
    <source>
        <strain evidence="1">CBS 190363</strain>
    </source>
</reference>
<dbReference type="EC" id="2.7.11.1" evidence="1"/>
<organism evidence="1 2">
    <name type="scientific">Coemansia aciculifera</name>
    <dbReference type="NCBI Taxonomy" id="417176"/>
    <lineage>
        <taxon>Eukaryota</taxon>
        <taxon>Fungi</taxon>
        <taxon>Fungi incertae sedis</taxon>
        <taxon>Zoopagomycota</taxon>
        <taxon>Kickxellomycotina</taxon>
        <taxon>Kickxellomycetes</taxon>
        <taxon>Kickxellales</taxon>
        <taxon>Kickxellaceae</taxon>
        <taxon>Coemansia</taxon>
    </lineage>
</organism>
<feature type="non-terminal residue" evidence="1">
    <location>
        <position position="1"/>
    </location>
</feature>
<gene>
    <name evidence="1" type="primary">TOR1_6</name>
    <name evidence="1" type="ORF">IWW38_006019</name>
</gene>
<dbReference type="EMBL" id="JANBVB010003189">
    <property type="protein sequence ID" value="KAJ2880029.1"/>
    <property type="molecule type" value="Genomic_DNA"/>
</dbReference>
<keyword evidence="1" id="KW-0808">Transferase</keyword>
<proteinExistence type="predicted"/>
<evidence type="ECO:0000313" key="2">
    <source>
        <dbReference type="Proteomes" id="UP001139981"/>
    </source>
</evidence>
<dbReference type="Proteomes" id="UP001139981">
    <property type="component" value="Unassembled WGS sequence"/>
</dbReference>
<evidence type="ECO:0000313" key="1">
    <source>
        <dbReference type="EMBL" id="KAJ2880029.1"/>
    </source>
</evidence>
<accession>A0ACC1LUF8</accession>
<name>A0ACC1LUF8_9FUNG</name>